<dbReference type="Proteomes" id="UP000054007">
    <property type="component" value="Unassembled WGS sequence"/>
</dbReference>
<evidence type="ECO:0000313" key="2">
    <source>
        <dbReference type="EMBL" id="KIY65258.1"/>
    </source>
</evidence>
<dbReference type="OrthoDB" id="3205170at2759"/>
<evidence type="ECO:0000256" key="1">
    <source>
        <dbReference type="SAM" id="MobiDB-lite"/>
    </source>
</evidence>
<feature type="region of interest" description="Disordered" evidence="1">
    <location>
        <begin position="1"/>
        <end position="31"/>
    </location>
</feature>
<sequence length="188" mass="20355">MPASRSSTSALSSTPRRVTRSAARASKLRRLTPEELEDCSLALGHKPVSSASTLNAAASSSSGSGSSRSSSGRKPRAKAALAAAYESSESESDEPEPASIDEPWAYNFRPGDRVWIRTAGGHWYRGRVSGQQTRKGSIQQRTTASEGFFYSVVFNDKLRKYFAPMNGDIKPDNRHTRQLLARAGFGLA</sequence>
<gene>
    <name evidence="2" type="ORF">CYLTODRAFT_424499</name>
</gene>
<protein>
    <submittedName>
        <fullName evidence="2">Uncharacterized protein</fullName>
    </submittedName>
</protein>
<evidence type="ECO:0000313" key="3">
    <source>
        <dbReference type="Proteomes" id="UP000054007"/>
    </source>
</evidence>
<reference evidence="2 3" key="1">
    <citation type="journal article" date="2015" name="Fungal Genet. Biol.">
        <title>Evolution of novel wood decay mechanisms in Agaricales revealed by the genome sequences of Fistulina hepatica and Cylindrobasidium torrendii.</title>
        <authorList>
            <person name="Floudas D."/>
            <person name="Held B.W."/>
            <person name="Riley R."/>
            <person name="Nagy L.G."/>
            <person name="Koehler G."/>
            <person name="Ransdell A.S."/>
            <person name="Younus H."/>
            <person name="Chow J."/>
            <person name="Chiniquy J."/>
            <person name="Lipzen A."/>
            <person name="Tritt A."/>
            <person name="Sun H."/>
            <person name="Haridas S."/>
            <person name="LaButti K."/>
            <person name="Ohm R.A."/>
            <person name="Kues U."/>
            <person name="Blanchette R.A."/>
            <person name="Grigoriev I.V."/>
            <person name="Minto R.E."/>
            <person name="Hibbett D.S."/>
        </authorList>
    </citation>
    <scope>NUCLEOTIDE SEQUENCE [LARGE SCALE GENOMIC DNA]</scope>
    <source>
        <strain evidence="2 3">FP15055 ss-10</strain>
    </source>
</reference>
<accession>A0A0D7B3V8</accession>
<dbReference type="EMBL" id="KN880597">
    <property type="protein sequence ID" value="KIY65258.1"/>
    <property type="molecule type" value="Genomic_DNA"/>
</dbReference>
<name>A0A0D7B3V8_9AGAR</name>
<feature type="compositionally biased region" description="Low complexity" evidence="1">
    <location>
        <begin position="78"/>
        <end position="87"/>
    </location>
</feature>
<dbReference type="AlphaFoldDB" id="A0A0D7B3V8"/>
<feature type="compositionally biased region" description="Low complexity" evidence="1">
    <location>
        <begin position="49"/>
        <end position="70"/>
    </location>
</feature>
<organism evidence="2 3">
    <name type="scientific">Cylindrobasidium torrendii FP15055 ss-10</name>
    <dbReference type="NCBI Taxonomy" id="1314674"/>
    <lineage>
        <taxon>Eukaryota</taxon>
        <taxon>Fungi</taxon>
        <taxon>Dikarya</taxon>
        <taxon>Basidiomycota</taxon>
        <taxon>Agaricomycotina</taxon>
        <taxon>Agaricomycetes</taxon>
        <taxon>Agaricomycetidae</taxon>
        <taxon>Agaricales</taxon>
        <taxon>Marasmiineae</taxon>
        <taxon>Physalacriaceae</taxon>
        <taxon>Cylindrobasidium</taxon>
    </lineage>
</organism>
<proteinExistence type="predicted"/>
<feature type="compositionally biased region" description="Low complexity" evidence="1">
    <location>
        <begin position="1"/>
        <end position="25"/>
    </location>
</feature>
<keyword evidence="3" id="KW-1185">Reference proteome</keyword>
<feature type="region of interest" description="Disordered" evidence="1">
    <location>
        <begin position="45"/>
        <end position="103"/>
    </location>
</feature>